<dbReference type="STRING" id="630515.SAMN04489812_3494"/>
<feature type="domain" description="HTH cro/C1-type" evidence="1">
    <location>
        <begin position="61"/>
        <end position="108"/>
    </location>
</feature>
<reference evidence="2 3" key="1">
    <citation type="submission" date="2016-10" db="EMBL/GenBank/DDBJ databases">
        <authorList>
            <person name="de Groot N.N."/>
        </authorList>
    </citation>
    <scope>NUCLEOTIDE SEQUENCE [LARGE SCALE GENOMIC DNA]</scope>
    <source>
        <strain evidence="2 3">DSM 21800</strain>
    </source>
</reference>
<dbReference type="GO" id="GO:0003677">
    <property type="term" value="F:DNA binding"/>
    <property type="evidence" value="ECO:0007669"/>
    <property type="project" value="InterPro"/>
</dbReference>
<evidence type="ECO:0000259" key="1">
    <source>
        <dbReference type="PROSITE" id="PS50943"/>
    </source>
</evidence>
<keyword evidence="3" id="KW-1185">Reference proteome</keyword>
<dbReference type="CDD" id="cd00093">
    <property type="entry name" value="HTH_XRE"/>
    <property type="match status" value="1"/>
</dbReference>
<dbReference type="AlphaFoldDB" id="A0A1H1W642"/>
<gene>
    <name evidence="2" type="ORF">SAMN04489812_3494</name>
</gene>
<accession>A0A1H1W642</accession>
<dbReference type="Proteomes" id="UP000199103">
    <property type="component" value="Chromosome I"/>
</dbReference>
<dbReference type="EMBL" id="LT629772">
    <property type="protein sequence ID" value="SDS92111.1"/>
    <property type="molecule type" value="Genomic_DNA"/>
</dbReference>
<dbReference type="SUPFAM" id="SSF47413">
    <property type="entry name" value="lambda repressor-like DNA-binding domains"/>
    <property type="match status" value="1"/>
</dbReference>
<dbReference type="Pfam" id="PF13560">
    <property type="entry name" value="HTH_31"/>
    <property type="match status" value="1"/>
</dbReference>
<dbReference type="Gene3D" id="1.10.260.40">
    <property type="entry name" value="lambda repressor-like DNA-binding domains"/>
    <property type="match status" value="1"/>
</dbReference>
<dbReference type="InterPro" id="IPR041413">
    <property type="entry name" value="MLTR_LBD"/>
</dbReference>
<evidence type="ECO:0000313" key="3">
    <source>
        <dbReference type="Proteomes" id="UP000199103"/>
    </source>
</evidence>
<organism evidence="2 3">
    <name type="scientific">Microlunatus soli</name>
    <dbReference type="NCBI Taxonomy" id="630515"/>
    <lineage>
        <taxon>Bacteria</taxon>
        <taxon>Bacillati</taxon>
        <taxon>Actinomycetota</taxon>
        <taxon>Actinomycetes</taxon>
        <taxon>Propionibacteriales</taxon>
        <taxon>Propionibacteriaceae</taxon>
        <taxon>Microlunatus</taxon>
    </lineage>
</organism>
<dbReference type="PANTHER" id="PTHR35010">
    <property type="entry name" value="BLL4672 PROTEIN-RELATED"/>
    <property type="match status" value="1"/>
</dbReference>
<proteinExistence type="predicted"/>
<dbReference type="InterPro" id="IPR010982">
    <property type="entry name" value="Lambda_DNA-bd_dom_sf"/>
</dbReference>
<dbReference type="InterPro" id="IPR001387">
    <property type="entry name" value="Cro/C1-type_HTH"/>
</dbReference>
<name>A0A1H1W642_9ACTN</name>
<sequence>MLVIGKVVSPMPWCDRRVGGRMAGVDAIDRTELGSFLRRCRERIRPGDVGLEITGRRRTPGLRRQEVAQLAGMSIGYYIQLEQGRGPRPSAQIVEALARALRMSDDERGYASRLVGVQPRRPDWMRREVRPGILHVLDQLTDAPALVCDAVFDALAWNRMAAALLPDFLAPSATDRNVIWRHFADDGGTERIDPVDRARFGRELVAQLRVAAARYRSDPAVTGLVERLQQHSEEFRTLWEAQDVGSSHSTIKRIDHPAVGPLTLDCEALHDPDRDQWMIIYTARPGTPDRDALRLLGVVGTQQLTE</sequence>
<dbReference type="Gene3D" id="3.30.450.180">
    <property type="match status" value="1"/>
</dbReference>
<dbReference type="SMART" id="SM00530">
    <property type="entry name" value="HTH_XRE"/>
    <property type="match status" value="1"/>
</dbReference>
<dbReference type="PROSITE" id="PS50943">
    <property type="entry name" value="HTH_CROC1"/>
    <property type="match status" value="1"/>
</dbReference>
<protein>
    <submittedName>
        <fullName evidence="2">Helix-turn-helix domain-containing protein</fullName>
    </submittedName>
</protein>
<dbReference type="Pfam" id="PF17765">
    <property type="entry name" value="MLTR_LBD"/>
    <property type="match status" value="1"/>
</dbReference>
<evidence type="ECO:0000313" key="2">
    <source>
        <dbReference type="EMBL" id="SDS92111.1"/>
    </source>
</evidence>
<dbReference type="PANTHER" id="PTHR35010:SF2">
    <property type="entry name" value="BLL4672 PROTEIN"/>
    <property type="match status" value="1"/>
</dbReference>